<feature type="compositionally biased region" description="Basic and acidic residues" evidence="3">
    <location>
        <begin position="1538"/>
        <end position="1553"/>
    </location>
</feature>
<dbReference type="InterPro" id="IPR001849">
    <property type="entry name" value="PH_domain"/>
</dbReference>
<keyword evidence="9" id="KW-1185">Reference proteome</keyword>
<dbReference type="InterPro" id="IPR000159">
    <property type="entry name" value="RA_dom"/>
</dbReference>
<feature type="region of interest" description="Disordered" evidence="3">
    <location>
        <begin position="750"/>
        <end position="802"/>
    </location>
</feature>
<dbReference type="PANTHER" id="PTHR23179">
    <property type="entry name" value="T-CELL ACTIVATION RHO GTPASE ACTIVATING PROTEIN-RELATED"/>
    <property type="match status" value="1"/>
</dbReference>
<dbReference type="GO" id="GO:0005085">
    <property type="term" value="F:guanyl-nucleotide exchange factor activity"/>
    <property type="evidence" value="ECO:0007669"/>
    <property type="project" value="InterPro"/>
</dbReference>
<evidence type="ECO:0000259" key="4">
    <source>
        <dbReference type="PROSITE" id="PS50003"/>
    </source>
</evidence>
<dbReference type="PANTHER" id="PTHR23179:SF3">
    <property type="entry name" value="RHO GTPASE-ACTIVATING PROTEIN 20"/>
    <property type="match status" value="1"/>
</dbReference>
<reference evidence="8" key="2">
    <citation type="journal article" date="2021" name="Genome Biol. Evol.">
        <title>Developing a high-quality reference genome for a parasitic bivalve with doubly uniparental inheritance (Bivalvia: Unionida).</title>
        <authorList>
            <person name="Smith C.H."/>
        </authorList>
    </citation>
    <scope>NUCLEOTIDE SEQUENCE</scope>
    <source>
        <strain evidence="8">CHS0354</strain>
        <tissue evidence="8">Mantle</tissue>
    </source>
</reference>
<feature type="coiled-coil region" evidence="2">
    <location>
        <begin position="59"/>
        <end position="93"/>
    </location>
</feature>
<dbReference type="SUPFAM" id="SSF48065">
    <property type="entry name" value="DBL homology domain (DH-domain)"/>
    <property type="match status" value="1"/>
</dbReference>
<feature type="region of interest" description="Disordered" evidence="3">
    <location>
        <begin position="957"/>
        <end position="1041"/>
    </location>
</feature>
<feature type="region of interest" description="Disordered" evidence="3">
    <location>
        <begin position="821"/>
        <end position="842"/>
    </location>
</feature>
<feature type="compositionally biased region" description="Polar residues" evidence="3">
    <location>
        <begin position="1710"/>
        <end position="1745"/>
    </location>
</feature>
<dbReference type="InterPro" id="IPR047887">
    <property type="entry name" value="ARHGAP20_PH"/>
</dbReference>
<feature type="domain" description="Rho-GAP" evidence="7">
    <location>
        <begin position="433"/>
        <end position="614"/>
    </location>
</feature>
<feature type="compositionally biased region" description="Low complexity" evidence="3">
    <location>
        <begin position="1411"/>
        <end position="1425"/>
    </location>
</feature>
<dbReference type="PROSITE" id="PS50200">
    <property type="entry name" value="RA"/>
    <property type="match status" value="1"/>
</dbReference>
<dbReference type="EMBL" id="JAEAOA010001131">
    <property type="protein sequence ID" value="KAK3593141.1"/>
    <property type="molecule type" value="Genomic_DNA"/>
</dbReference>
<feature type="domain" description="Ras-associating" evidence="6">
    <location>
        <begin position="275"/>
        <end position="389"/>
    </location>
</feature>
<dbReference type="Gene3D" id="1.10.555.10">
    <property type="entry name" value="Rho GTPase activation protein"/>
    <property type="match status" value="1"/>
</dbReference>
<feature type="region of interest" description="Disordered" evidence="3">
    <location>
        <begin position="1525"/>
        <end position="1768"/>
    </location>
</feature>
<feature type="compositionally biased region" description="Polar residues" evidence="3">
    <location>
        <begin position="1557"/>
        <end position="1595"/>
    </location>
</feature>
<feature type="compositionally biased region" description="Polar residues" evidence="3">
    <location>
        <begin position="1627"/>
        <end position="1650"/>
    </location>
</feature>
<evidence type="ECO:0000313" key="8">
    <source>
        <dbReference type="EMBL" id="KAK3593141.1"/>
    </source>
</evidence>
<evidence type="ECO:0000313" key="9">
    <source>
        <dbReference type="Proteomes" id="UP001195483"/>
    </source>
</evidence>
<reference evidence="8" key="3">
    <citation type="submission" date="2023-05" db="EMBL/GenBank/DDBJ databases">
        <authorList>
            <person name="Smith C.H."/>
        </authorList>
    </citation>
    <scope>NUCLEOTIDE SEQUENCE</scope>
    <source>
        <strain evidence="8">CHS0354</strain>
        <tissue evidence="8">Mantle</tissue>
    </source>
</reference>
<feature type="compositionally biased region" description="Basic and acidic residues" evidence="3">
    <location>
        <begin position="1796"/>
        <end position="1808"/>
    </location>
</feature>
<gene>
    <name evidence="8" type="ORF">CHS0354_018271</name>
</gene>
<dbReference type="FunFam" id="2.30.29.30:FF:000217">
    <property type="entry name" value="Rho GTPase activating protein 20"/>
    <property type="match status" value="1"/>
</dbReference>
<dbReference type="Proteomes" id="UP001195483">
    <property type="component" value="Unassembled WGS sequence"/>
</dbReference>
<evidence type="ECO:0000256" key="1">
    <source>
        <dbReference type="ARBA" id="ARBA00022468"/>
    </source>
</evidence>
<feature type="region of interest" description="Disordered" evidence="3">
    <location>
        <begin position="1783"/>
        <end position="1825"/>
    </location>
</feature>
<feature type="compositionally biased region" description="Low complexity" evidence="3">
    <location>
        <begin position="1759"/>
        <end position="1768"/>
    </location>
</feature>
<feature type="compositionally biased region" description="Low complexity" evidence="3">
    <location>
        <begin position="1525"/>
        <end position="1537"/>
    </location>
</feature>
<dbReference type="Gene3D" id="2.30.29.30">
    <property type="entry name" value="Pleckstrin-homology domain (PH domain)/Phosphotyrosine-binding domain (PTB)"/>
    <property type="match status" value="1"/>
</dbReference>
<comment type="caution">
    <text evidence="8">The sequence shown here is derived from an EMBL/GenBank/DDBJ whole genome shotgun (WGS) entry which is preliminary data.</text>
</comment>
<dbReference type="CDD" id="cd13319">
    <property type="entry name" value="PH_RARhoGAP"/>
    <property type="match status" value="1"/>
</dbReference>
<dbReference type="Gene3D" id="1.20.900.10">
    <property type="entry name" value="Dbl homology (DH) domain"/>
    <property type="match status" value="1"/>
</dbReference>
<feature type="compositionally biased region" description="Polar residues" evidence="3">
    <location>
        <begin position="1072"/>
        <end position="1087"/>
    </location>
</feature>
<dbReference type="PROSITE" id="PS50010">
    <property type="entry name" value="DH_2"/>
    <property type="match status" value="1"/>
</dbReference>
<keyword evidence="2" id="KW-0175">Coiled coil</keyword>
<evidence type="ECO:0000259" key="5">
    <source>
        <dbReference type="PROSITE" id="PS50010"/>
    </source>
</evidence>
<feature type="compositionally biased region" description="Polar residues" evidence="3">
    <location>
        <begin position="1686"/>
        <end position="1699"/>
    </location>
</feature>
<evidence type="ECO:0008006" key="10">
    <source>
        <dbReference type="Google" id="ProtNLM"/>
    </source>
</evidence>
<dbReference type="Pfam" id="PF00620">
    <property type="entry name" value="RhoGAP"/>
    <property type="match status" value="1"/>
</dbReference>
<protein>
    <recommendedName>
        <fullName evidence="10">Rho GTPase-activating protein 20</fullName>
    </recommendedName>
</protein>
<dbReference type="InterPro" id="IPR000219">
    <property type="entry name" value="DH_dom"/>
</dbReference>
<dbReference type="SMART" id="SM00233">
    <property type="entry name" value="PH"/>
    <property type="match status" value="1"/>
</dbReference>
<dbReference type="InterPro" id="IPR008936">
    <property type="entry name" value="Rho_GTPase_activation_prot"/>
</dbReference>
<reference evidence="8" key="1">
    <citation type="journal article" date="2021" name="Genome Biol. Evol.">
        <title>A High-Quality Reference Genome for a Parasitic Bivalve with Doubly Uniparental Inheritance (Bivalvia: Unionida).</title>
        <authorList>
            <person name="Smith C.H."/>
        </authorList>
    </citation>
    <scope>NUCLEOTIDE SEQUENCE</scope>
    <source>
        <strain evidence="8">CHS0354</strain>
    </source>
</reference>
<dbReference type="PROSITE" id="PS50238">
    <property type="entry name" value="RHOGAP"/>
    <property type="match status" value="1"/>
</dbReference>
<feature type="domain" description="PH" evidence="4">
    <location>
        <begin position="165"/>
        <end position="265"/>
    </location>
</feature>
<dbReference type="SUPFAM" id="SSF48350">
    <property type="entry name" value="GTPase activation domain, GAP"/>
    <property type="match status" value="1"/>
</dbReference>
<dbReference type="Pfam" id="PF00788">
    <property type="entry name" value="RA"/>
    <property type="match status" value="1"/>
</dbReference>
<feature type="region of interest" description="Disordered" evidence="3">
    <location>
        <begin position="1186"/>
        <end position="1219"/>
    </location>
</feature>
<sequence>MCIINGSYRMDVYQYTAQVFHMPAYIPDLFIYSKVQRIPEYDKYLNDLLEKTDPSHSDYEDLKKAATKVRNMVREHEEEMVNMDNEKQMERVQEKFPYDDLQLCDLDSSQRKQLASRRKSAPGAVLFKSLSAKSKSTGNLLAASQMGKKENEIFRPGRSYNLQRQYLMEGHVEFATGMQTQDRYMFLFSDLLLVAKQKSNTTFKLKQRIRVRELWISSCIDDVAEITRPPDRSFVLGWPTTNVVATFRSVELKDTWLNKFKEQIEAEKRKEMMPKEISLEILYKDIGQACTLSVDNNTAAREIIKQCLVELQITDSETKDYQLWVKGEKDEYQYPLIGHELLYSIMLSHISDLAKANEEETLSGKEIQKMIEENQGNRKLEFILKHTKKSPKKASHEDVESHQKLKKKGKSPLFNIFRRPREEKKPQGKLFGHNLQDITTPENLIPKPVMDLMTILFREGPHTVGILRKSPNAKLLKELRDKMDNGDECLNDSCPPLVVGGLLKEFLRSIPQSLMYEDLFEDWITVHSLKDGQEKQNKMKLILEKLPACHFALLKHLLCVLFYIDKKSDENKMTAYNLSVCIAPSLLWAKGNPDPLATPAALIQCMIQNFIYIFGEESLNLFGEPVEQKARQDSSTDSDSMHSVLSTHSGMRRDDSSIDSLEREIHYSGDMDSSPKLNYSHLSPSNLSRDSGLMLSDTMLYDEEHNSNNVDRREYSRSASHYIERDIDIGEHNEVSHSLDSNFFYYEGQIPVPPPRKSRKKGSELLHQSSNFDPYGRHNRGTSQPQQYNGMGHSEKSRSLYSQSMSSDAFSQLCKQRSTESLKSVEEGSEMESESNVRDWGQKRSDMGTLIKSDSGAHLFMDAESLYPFSSHSHPQKSSRAHLARSAIIESTPPISPDSKYSLNSSHDSVLSDSSGSYVRQFSNDLVFSSPPHTPESDCDVPSWIAQKSKDIEIEGYAKRQYSQDDSEVGLKSGDFTHKFEGHAADHDSHHTSPSPVSPKAGPVTSAISHSPLGVRHSFPLETSTTHVGSGSNTSKEAEDIIRSPKISVTYCSVDSLSKLDDGEHLKKPGSRSPNLDLYNSSPSSGSHLPLKSLKYMGRLGTSPPPRVVLHGLKQTSERKENMPVRASYDNAIISQVRQSNFDVTELRERTPSKVESLSSDSVSLEESDSEEENVRYTSMLSLSLRPKSPPKIIDEPVLKSTPKQFESPSKRPEQPPSYNEAVERNFFIKQGVIIDKFSPLITNVDGMKQKEASAKALQLYQQSLQKYQEQVTDKKFGPPSQQFEIKLDAVGEKADENLETEGVRDSDYVSLVQPEKDPKKLYQQSLEQYIQQQHSSQSVRTTQPVALAHVSSLLEEQSTTLPQSAERINKDLLDVVCIQRSLSDVGNHVNKRDSWLRQKSPSREPSPADSGRSVSPSVSISGVVTTDSYGSRHPPNSDGSEDSLMKRPDQPPPYLDPPSYKREIVDSSPRHTFRTVDGKPHIVGNSHRSLTARSLENLSQKFSTLTHKRESFEDEPFFNKSVISSSSVRNSSQRVSDSSRESSVDVSSRDSSRSVTPQRDLTPNSRQKDSWTLTTNRDSPNFINSKDSPQTVAGSQESSLSQSPSLDSLSFDSSRPHASSLEPSVKQISTKDVVSGSVNKKNITMSQRDSPLEARLRRSSVDSLDSRTSVNSKNVDSSNNSSQNPGSRNASPSTTKSMSAKELPWSVKQLRSQFDTSKTSSAGTDPQDEAASNKNSTTAPSYNNPPLFPGKNDNLRASSSSLSSIGSAKTNHNVTFKKTFGPQAWDSFSSTDESDSSHHSFYHRRDTSSSSEYEEWSYTDISYV</sequence>
<feature type="region of interest" description="Disordered" evidence="3">
    <location>
        <begin position="1147"/>
        <end position="1174"/>
    </location>
</feature>
<dbReference type="InterPro" id="IPR035899">
    <property type="entry name" value="DBL_dom_sf"/>
</dbReference>
<dbReference type="Pfam" id="PF22286">
    <property type="entry name" value="RHG20_PH"/>
    <property type="match status" value="1"/>
</dbReference>
<feature type="compositionally biased region" description="Basic and acidic residues" evidence="3">
    <location>
        <begin position="1651"/>
        <end position="1661"/>
    </location>
</feature>
<evidence type="ECO:0000259" key="6">
    <source>
        <dbReference type="PROSITE" id="PS50200"/>
    </source>
</evidence>
<dbReference type="Pfam" id="PF00621">
    <property type="entry name" value="RhoGEF"/>
    <property type="match status" value="1"/>
</dbReference>
<dbReference type="GO" id="GO:0005096">
    <property type="term" value="F:GTPase activator activity"/>
    <property type="evidence" value="ECO:0007669"/>
    <property type="project" value="UniProtKB-KW"/>
</dbReference>
<evidence type="ECO:0000259" key="7">
    <source>
        <dbReference type="PROSITE" id="PS50238"/>
    </source>
</evidence>
<feature type="compositionally biased region" description="Polar residues" evidence="3">
    <location>
        <begin position="1021"/>
        <end position="1035"/>
    </location>
</feature>
<feature type="region of interest" description="Disordered" evidence="3">
    <location>
        <begin position="1394"/>
        <end position="1489"/>
    </location>
</feature>
<accession>A0AAE0SK16</accession>
<feature type="compositionally biased region" description="Basic and acidic residues" evidence="3">
    <location>
        <begin position="975"/>
        <end position="991"/>
    </location>
</feature>
<feature type="compositionally biased region" description="Low complexity" evidence="3">
    <location>
        <begin position="1596"/>
        <end position="1614"/>
    </location>
</feature>
<keyword evidence="1" id="KW-0343">GTPase activation</keyword>
<feature type="region of interest" description="Disordered" evidence="3">
    <location>
        <begin position="630"/>
        <end position="658"/>
    </location>
</feature>
<dbReference type="GO" id="GO:0007165">
    <property type="term" value="P:signal transduction"/>
    <property type="evidence" value="ECO:0007669"/>
    <property type="project" value="InterPro"/>
</dbReference>
<dbReference type="SUPFAM" id="SSF50729">
    <property type="entry name" value="PH domain-like"/>
    <property type="match status" value="1"/>
</dbReference>
<organism evidence="8 9">
    <name type="scientific">Potamilus streckersoni</name>
    <dbReference type="NCBI Taxonomy" id="2493646"/>
    <lineage>
        <taxon>Eukaryota</taxon>
        <taxon>Metazoa</taxon>
        <taxon>Spiralia</taxon>
        <taxon>Lophotrochozoa</taxon>
        <taxon>Mollusca</taxon>
        <taxon>Bivalvia</taxon>
        <taxon>Autobranchia</taxon>
        <taxon>Heteroconchia</taxon>
        <taxon>Palaeoheterodonta</taxon>
        <taxon>Unionida</taxon>
        <taxon>Unionoidea</taxon>
        <taxon>Unionidae</taxon>
        <taxon>Ambleminae</taxon>
        <taxon>Lampsilini</taxon>
        <taxon>Potamilus</taxon>
    </lineage>
</organism>
<evidence type="ECO:0000256" key="2">
    <source>
        <dbReference type="SAM" id="Coils"/>
    </source>
</evidence>
<feature type="compositionally biased region" description="Polar residues" evidence="3">
    <location>
        <begin position="635"/>
        <end position="649"/>
    </location>
</feature>
<dbReference type="InterPro" id="IPR011993">
    <property type="entry name" value="PH-like_dom_sf"/>
</dbReference>
<feature type="compositionally biased region" description="Basic and acidic residues" evidence="3">
    <location>
        <begin position="1460"/>
        <end position="1481"/>
    </location>
</feature>
<evidence type="ECO:0000256" key="3">
    <source>
        <dbReference type="SAM" id="MobiDB-lite"/>
    </source>
</evidence>
<feature type="region of interest" description="Disordered" evidence="3">
    <location>
        <begin position="1060"/>
        <end position="1089"/>
    </location>
</feature>
<feature type="compositionally biased region" description="Low complexity" evidence="3">
    <location>
        <begin position="1662"/>
        <end position="1685"/>
    </location>
</feature>
<feature type="domain" description="DH" evidence="5">
    <location>
        <begin position="30"/>
        <end position="79"/>
    </location>
</feature>
<dbReference type="InterPro" id="IPR000198">
    <property type="entry name" value="RhoGAP_dom"/>
</dbReference>
<proteinExistence type="predicted"/>
<name>A0AAE0SK16_9BIVA</name>
<dbReference type="SMART" id="SM00324">
    <property type="entry name" value="RhoGAP"/>
    <property type="match status" value="1"/>
</dbReference>
<dbReference type="PROSITE" id="PS50003">
    <property type="entry name" value="PH_DOMAIN"/>
    <property type="match status" value="1"/>
</dbReference>